<organism evidence="2 3">
    <name type="scientific">Paenibacillus woosongensis</name>
    <dbReference type="NCBI Taxonomy" id="307580"/>
    <lineage>
        <taxon>Bacteria</taxon>
        <taxon>Bacillati</taxon>
        <taxon>Bacillota</taxon>
        <taxon>Bacilli</taxon>
        <taxon>Bacillales</taxon>
        <taxon>Paenibacillaceae</taxon>
        <taxon>Paenibacillus</taxon>
    </lineage>
</organism>
<accession>A0A7X2Z0Q4</accession>
<gene>
    <name evidence="2" type="ORF">GNP95_07735</name>
</gene>
<comment type="caution">
    <text evidence="2">The sequence shown here is derived from an EMBL/GenBank/DDBJ whole genome shotgun (WGS) entry which is preliminary data.</text>
</comment>
<reference evidence="2 3" key="1">
    <citation type="submission" date="2019-11" db="EMBL/GenBank/DDBJ databases">
        <title>Draft genome sequences of five Paenibacillus species of dairy origin.</title>
        <authorList>
            <person name="Olajide A.M."/>
            <person name="Chen S."/>
            <person name="Lapointe G."/>
        </authorList>
    </citation>
    <scope>NUCLEOTIDE SEQUENCE [LARGE SCALE GENOMIC DNA]</scope>
    <source>
        <strain evidence="2 3">12CR55</strain>
    </source>
</reference>
<proteinExistence type="predicted"/>
<dbReference type="InterPro" id="IPR032830">
    <property type="entry name" value="XPB/Ssl2_N"/>
</dbReference>
<sequence length="595" mass="67073">MNRECMTSKEMQGRERGAEGFPPAAKMALFLIFRRFAGLSFKLEHLPKAAEGRTTAADLRAAVPALLRHRYLVSVRNSWGERLFYIPQEIADMIQGEWMQPKLEPISGSEIKLIREAKRGLALDLFRSLVWIAKYGIPVTAKGGIYQRALVKLSGQTALQPEDVTGLELSYPHQETIPASTAVVLDLLLDMELIIQAPKAWQLNMQAITFWLEQNVDGMNAELYRRVQTKYVPAEAGLQHLVYALSSPFFVPGEWYSIEMLIQWLQEERLLRLDPPEEWRRWLWGWIEAMCGFGWLELGCHNAGGRAFRWIEQPRRLGLAQDALHRDEDGETAESGFCVQPDFEIIVPPEVSFACRWELEAISECIYADRMSVYRLTRESIAEGIRLGRSWREALRQLQRSSSGVPDNVALALEEWGRELGEPGELRVFPRLDGSLSKLPELGGPNGIPQSGGNGSGWIFCGEDRSSYRLFDTGLEREELFPGLDQVPAIWLKTARSYHSSTAREMVSQAMKWHVMLALGIKGEMYEYLPAGLQGGADWQVTGKLFSPNSSEGRDAVLTPENWEIMRLLLPEIVAEDRNGAIAGNPSAGKPNMLL</sequence>
<evidence type="ECO:0000313" key="2">
    <source>
        <dbReference type="EMBL" id="MUG44888.1"/>
    </source>
</evidence>
<evidence type="ECO:0000313" key="3">
    <source>
        <dbReference type="Proteomes" id="UP000447876"/>
    </source>
</evidence>
<protein>
    <recommendedName>
        <fullName evidence="1">Helicase XPB/Ssl2 N-terminal domain-containing protein</fullName>
    </recommendedName>
</protein>
<dbReference type="RefSeq" id="WP_155610292.1">
    <property type="nucleotide sequence ID" value="NZ_WNZW01000002.1"/>
</dbReference>
<dbReference type="OrthoDB" id="2987331at2"/>
<dbReference type="EMBL" id="WNZW01000002">
    <property type="protein sequence ID" value="MUG44888.1"/>
    <property type="molecule type" value="Genomic_DNA"/>
</dbReference>
<dbReference type="Proteomes" id="UP000447876">
    <property type="component" value="Unassembled WGS sequence"/>
</dbReference>
<name>A0A7X2Z0Q4_9BACL</name>
<dbReference type="AlphaFoldDB" id="A0A7X2Z0Q4"/>
<feature type="domain" description="Helicase XPB/Ssl2 N-terminal" evidence="1">
    <location>
        <begin position="338"/>
        <end position="421"/>
    </location>
</feature>
<evidence type="ECO:0000259" key="1">
    <source>
        <dbReference type="Pfam" id="PF13625"/>
    </source>
</evidence>
<dbReference type="Pfam" id="PF13625">
    <property type="entry name" value="Helicase_C_3"/>
    <property type="match status" value="1"/>
</dbReference>